<keyword evidence="4" id="KW-1185">Reference proteome</keyword>
<keyword evidence="1" id="KW-1133">Transmembrane helix</keyword>
<dbReference type="EMBL" id="JBHTIS010001874">
    <property type="protein sequence ID" value="MFD1048926.1"/>
    <property type="molecule type" value="Genomic_DNA"/>
</dbReference>
<protein>
    <submittedName>
        <fullName evidence="3">2TM domain-containing protein</fullName>
    </submittedName>
</protein>
<evidence type="ECO:0000313" key="3">
    <source>
        <dbReference type="EMBL" id="MFD1048926.1"/>
    </source>
</evidence>
<keyword evidence="1" id="KW-0812">Transmembrane</keyword>
<feature type="transmembrane region" description="Helical" evidence="1">
    <location>
        <begin position="21"/>
        <end position="41"/>
    </location>
</feature>
<evidence type="ECO:0000256" key="1">
    <source>
        <dbReference type="SAM" id="Phobius"/>
    </source>
</evidence>
<accession>A0ABW3MF48</accession>
<keyword evidence="1" id="KW-0472">Membrane</keyword>
<evidence type="ECO:0000313" key="4">
    <source>
        <dbReference type="Proteomes" id="UP001597045"/>
    </source>
</evidence>
<sequence>MAKASDDVRTVARKRLEERRGFVPHLIIYVLINVGLVAIWVTTSPDAFFWPVFPLVFWGAGVVMHAWNAFFSRPITEADVDREVERLDGAIDDSHVD</sequence>
<dbReference type="Proteomes" id="UP001597045">
    <property type="component" value="Unassembled WGS sequence"/>
</dbReference>
<dbReference type="InterPro" id="IPR025698">
    <property type="entry name" value="2TM_dom"/>
</dbReference>
<feature type="domain" description="2TM" evidence="2">
    <location>
        <begin position="12"/>
        <end position="79"/>
    </location>
</feature>
<dbReference type="Pfam" id="PF13239">
    <property type="entry name" value="2TM"/>
    <property type="match status" value="1"/>
</dbReference>
<comment type="caution">
    <text evidence="3">The sequence shown here is derived from an EMBL/GenBank/DDBJ whole genome shotgun (WGS) entry which is preliminary data.</text>
</comment>
<organism evidence="3 4">
    <name type="scientific">Kibdelosporangium lantanae</name>
    <dbReference type="NCBI Taxonomy" id="1497396"/>
    <lineage>
        <taxon>Bacteria</taxon>
        <taxon>Bacillati</taxon>
        <taxon>Actinomycetota</taxon>
        <taxon>Actinomycetes</taxon>
        <taxon>Pseudonocardiales</taxon>
        <taxon>Pseudonocardiaceae</taxon>
        <taxon>Kibdelosporangium</taxon>
    </lineage>
</organism>
<reference evidence="4" key="1">
    <citation type="journal article" date="2019" name="Int. J. Syst. Evol. Microbiol.">
        <title>The Global Catalogue of Microorganisms (GCM) 10K type strain sequencing project: providing services to taxonomists for standard genome sequencing and annotation.</title>
        <authorList>
            <consortium name="The Broad Institute Genomics Platform"/>
            <consortium name="The Broad Institute Genome Sequencing Center for Infectious Disease"/>
            <person name="Wu L."/>
            <person name="Ma J."/>
        </authorList>
    </citation>
    <scope>NUCLEOTIDE SEQUENCE [LARGE SCALE GENOMIC DNA]</scope>
    <source>
        <strain evidence="4">JCM 31486</strain>
    </source>
</reference>
<gene>
    <name evidence="3" type="ORF">ACFQ1S_27015</name>
</gene>
<evidence type="ECO:0000259" key="2">
    <source>
        <dbReference type="Pfam" id="PF13239"/>
    </source>
</evidence>
<feature type="transmembrane region" description="Helical" evidence="1">
    <location>
        <begin position="47"/>
        <end position="67"/>
    </location>
</feature>
<name>A0ABW3MF48_9PSEU</name>
<proteinExistence type="predicted"/>